<dbReference type="GO" id="GO:0009055">
    <property type="term" value="F:electron transfer activity"/>
    <property type="evidence" value="ECO:0007669"/>
    <property type="project" value="InterPro"/>
</dbReference>
<dbReference type="AlphaFoldDB" id="A0A345ZZE4"/>
<protein>
    <submittedName>
        <fullName evidence="6">Cytochrome c</fullName>
    </submittedName>
</protein>
<dbReference type="Gene3D" id="1.10.760.10">
    <property type="entry name" value="Cytochrome c-like domain"/>
    <property type="match status" value="1"/>
</dbReference>
<organism evidence="6 7">
    <name type="scientific">Pseudolabrys taiwanensis</name>
    <dbReference type="NCBI Taxonomy" id="331696"/>
    <lineage>
        <taxon>Bacteria</taxon>
        <taxon>Pseudomonadati</taxon>
        <taxon>Pseudomonadota</taxon>
        <taxon>Alphaproteobacteria</taxon>
        <taxon>Hyphomicrobiales</taxon>
        <taxon>Xanthobacteraceae</taxon>
        <taxon>Pseudolabrys</taxon>
    </lineage>
</organism>
<keyword evidence="7" id="KW-1185">Reference proteome</keyword>
<dbReference type="InterPro" id="IPR009056">
    <property type="entry name" value="Cyt_c-like_dom"/>
</dbReference>
<dbReference type="KEGG" id="ptaw:DW352_18240"/>
<feature type="domain" description="Cytochrome c" evidence="5">
    <location>
        <begin position="68"/>
        <end position="153"/>
    </location>
</feature>
<proteinExistence type="predicted"/>
<dbReference type="SUPFAM" id="SSF46626">
    <property type="entry name" value="Cytochrome c"/>
    <property type="match status" value="1"/>
</dbReference>
<keyword evidence="3 4" id="KW-0408">Iron</keyword>
<dbReference type="PROSITE" id="PS51007">
    <property type="entry name" value="CYTC"/>
    <property type="match status" value="1"/>
</dbReference>
<evidence type="ECO:0000256" key="2">
    <source>
        <dbReference type="ARBA" id="ARBA00022723"/>
    </source>
</evidence>
<dbReference type="Proteomes" id="UP000254889">
    <property type="component" value="Chromosome"/>
</dbReference>
<name>A0A345ZZE4_9HYPH</name>
<sequence length="177" mass="19541">MKRALLISCLLLTGCGQNMTDQPKNQQYEPSALFRDGKSLLAPVAGTVAREDVAHDQATTHKPRLTAALLARGHQQFDVFCSPCHARTGEGNGMVVQRGMPSPPSYHIDRLRSADDQHFFDVITNGYGAMYPYAARVAPRDRWAIVAYIRALQLSQNAKLDDVPEQERAKLLAEAPP</sequence>
<reference evidence="6 7" key="1">
    <citation type="submission" date="2018-07" db="EMBL/GenBank/DDBJ databases">
        <authorList>
            <person name="Quirk P.G."/>
            <person name="Krulwich T.A."/>
        </authorList>
    </citation>
    <scope>NUCLEOTIDE SEQUENCE [LARGE SCALE GENOMIC DNA]</scope>
    <source>
        <strain evidence="6 7">CC-BB4</strain>
    </source>
</reference>
<evidence type="ECO:0000256" key="3">
    <source>
        <dbReference type="ARBA" id="ARBA00023004"/>
    </source>
</evidence>
<dbReference type="GO" id="GO:0020037">
    <property type="term" value="F:heme binding"/>
    <property type="evidence" value="ECO:0007669"/>
    <property type="project" value="InterPro"/>
</dbReference>
<accession>A0A345ZZE4</accession>
<dbReference type="EMBL" id="CP031417">
    <property type="protein sequence ID" value="AXK82291.1"/>
    <property type="molecule type" value="Genomic_DNA"/>
</dbReference>
<keyword evidence="2 4" id="KW-0479">Metal-binding</keyword>
<evidence type="ECO:0000313" key="7">
    <source>
        <dbReference type="Proteomes" id="UP000254889"/>
    </source>
</evidence>
<dbReference type="PANTHER" id="PTHR40394">
    <property type="entry name" value="LIPOPROTEIN-RELATED"/>
    <property type="match status" value="1"/>
</dbReference>
<dbReference type="OrthoDB" id="335174at2"/>
<evidence type="ECO:0000256" key="4">
    <source>
        <dbReference type="PROSITE-ProRule" id="PRU00433"/>
    </source>
</evidence>
<evidence type="ECO:0000256" key="1">
    <source>
        <dbReference type="ARBA" id="ARBA00022617"/>
    </source>
</evidence>
<dbReference type="Pfam" id="PF13442">
    <property type="entry name" value="Cytochrome_CBB3"/>
    <property type="match status" value="1"/>
</dbReference>
<dbReference type="PROSITE" id="PS51257">
    <property type="entry name" value="PROKAR_LIPOPROTEIN"/>
    <property type="match status" value="1"/>
</dbReference>
<dbReference type="RefSeq" id="WP_115692670.1">
    <property type="nucleotide sequence ID" value="NZ_CP031417.1"/>
</dbReference>
<gene>
    <name evidence="6" type="ORF">DW352_18240</name>
</gene>
<dbReference type="PANTHER" id="PTHR40394:SF2">
    <property type="entry name" value="QUINOL:CYTOCHROME C OXIDOREDUCTASE MEMBRANE PROTEIN"/>
    <property type="match status" value="1"/>
</dbReference>
<dbReference type="GO" id="GO:0046872">
    <property type="term" value="F:metal ion binding"/>
    <property type="evidence" value="ECO:0007669"/>
    <property type="project" value="UniProtKB-KW"/>
</dbReference>
<evidence type="ECO:0000259" key="5">
    <source>
        <dbReference type="PROSITE" id="PS51007"/>
    </source>
</evidence>
<dbReference type="InterPro" id="IPR036909">
    <property type="entry name" value="Cyt_c-like_dom_sf"/>
</dbReference>
<evidence type="ECO:0000313" key="6">
    <source>
        <dbReference type="EMBL" id="AXK82291.1"/>
    </source>
</evidence>
<keyword evidence="1 4" id="KW-0349">Heme</keyword>